<keyword evidence="4 6" id="KW-0472">Membrane</keyword>
<accession>A0A1E7KDE5</accession>
<dbReference type="PATRIC" id="fig|943816.4.peg.5325"/>
<comment type="similarity">
    <text evidence="6">Belongs to the ABC-2 integral membrane protein family.</text>
</comment>
<protein>
    <recommendedName>
        <fullName evidence="6">Transport permease protein</fullName>
    </recommendedName>
</protein>
<feature type="transmembrane region" description="Helical" evidence="6">
    <location>
        <begin position="185"/>
        <end position="204"/>
    </location>
</feature>
<evidence type="ECO:0000256" key="4">
    <source>
        <dbReference type="ARBA" id="ARBA00023136"/>
    </source>
</evidence>
<dbReference type="InterPro" id="IPR013525">
    <property type="entry name" value="ABC2_TM"/>
</dbReference>
<feature type="transmembrane region" description="Helical" evidence="6">
    <location>
        <begin position="37"/>
        <end position="57"/>
    </location>
</feature>
<dbReference type="GO" id="GO:0046677">
    <property type="term" value="P:response to antibiotic"/>
    <property type="evidence" value="ECO:0007669"/>
    <property type="project" value="UniProtKB-KW"/>
</dbReference>
<comment type="subcellular location">
    <subcellularLocation>
        <location evidence="6">Cell membrane</location>
        <topology evidence="6">Multi-pass membrane protein</topology>
    </subcellularLocation>
    <subcellularLocation>
        <location evidence="1">Membrane</location>
        <topology evidence="1">Multi-pass membrane protein</topology>
    </subcellularLocation>
</comment>
<feature type="transmembrane region" description="Helical" evidence="6">
    <location>
        <begin position="247"/>
        <end position="267"/>
    </location>
</feature>
<reference evidence="8 9" key="1">
    <citation type="journal article" date="2016" name="Front. Microbiol.">
        <title>Comparative Genomics Analysis of Streptomyces Species Reveals Their Adaptation to the Marine Environment and Their Diversity at the Genomic Level.</title>
        <authorList>
            <person name="Tian X."/>
            <person name="Zhang Z."/>
            <person name="Yang T."/>
            <person name="Chen M."/>
            <person name="Li J."/>
            <person name="Chen F."/>
            <person name="Yang J."/>
            <person name="Li W."/>
            <person name="Zhang B."/>
            <person name="Zhang Z."/>
            <person name="Wu J."/>
            <person name="Zhang C."/>
            <person name="Long L."/>
            <person name="Xiao J."/>
        </authorList>
    </citation>
    <scope>NUCLEOTIDE SEQUENCE [LARGE SCALE GENOMIC DNA]</scope>
    <source>
        <strain evidence="8 9">SCSIO M10379</strain>
    </source>
</reference>
<feature type="transmembrane region" description="Helical" evidence="6">
    <location>
        <begin position="69"/>
        <end position="92"/>
    </location>
</feature>
<dbReference type="InterPro" id="IPR000412">
    <property type="entry name" value="ABC_2_transport"/>
</dbReference>
<dbReference type="PROSITE" id="PS51012">
    <property type="entry name" value="ABC_TM2"/>
    <property type="match status" value="1"/>
</dbReference>
<dbReference type="InterPro" id="IPR047817">
    <property type="entry name" value="ABC2_TM_bact-type"/>
</dbReference>
<evidence type="ECO:0000256" key="2">
    <source>
        <dbReference type="ARBA" id="ARBA00022692"/>
    </source>
</evidence>
<sequence length="276" mass="28838">MATLTLAPRPASGPLRTLRDGLIIAWRNLVNLRRTPGAVIAALVQPLMFVLLLAYVFGGSLGGAAYRTFLMGGIFAQAVTFNASFTAIGLAGDMDRGMVDRFRALPMPRGSVILGRTLSDLAMSAVTLTVTSLCGLVVGWRVEGTVAAAAAGYALVLLFAFAMSWVGATIGLMARSVEVAQSAGLIWLFPVTFVSGAFVSVTSMPGPLRVVAEWNPVSATATAARSLFGNEAPTAVAPPGSWPVEHAVLYAPLSALAVIAVFMPLAVSRYRRIARG</sequence>
<dbReference type="EMBL" id="LJGV01000021">
    <property type="protein sequence ID" value="OEV01942.1"/>
    <property type="molecule type" value="Genomic_DNA"/>
</dbReference>
<keyword evidence="6" id="KW-0813">Transport</keyword>
<evidence type="ECO:0000256" key="3">
    <source>
        <dbReference type="ARBA" id="ARBA00022989"/>
    </source>
</evidence>
<name>A0A1E7KDE5_9ACTN</name>
<evidence type="ECO:0000313" key="9">
    <source>
        <dbReference type="Proteomes" id="UP000175829"/>
    </source>
</evidence>
<evidence type="ECO:0000259" key="7">
    <source>
        <dbReference type="PROSITE" id="PS51012"/>
    </source>
</evidence>
<dbReference type="PANTHER" id="PTHR43229">
    <property type="entry name" value="NODULATION PROTEIN J"/>
    <property type="match status" value="1"/>
</dbReference>
<evidence type="ECO:0000256" key="6">
    <source>
        <dbReference type="RuleBase" id="RU361157"/>
    </source>
</evidence>
<organism evidence="8 9">
    <name type="scientific">Streptomyces qinglanensis</name>
    <dbReference type="NCBI Taxonomy" id="943816"/>
    <lineage>
        <taxon>Bacteria</taxon>
        <taxon>Bacillati</taxon>
        <taxon>Actinomycetota</taxon>
        <taxon>Actinomycetes</taxon>
        <taxon>Kitasatosporales</taxon>
        <taxon>Streptomycetaceae</taxon>
        <taxon>Streptomyces</taxon>
    </lineage>
</organism>
<feature type="domain" description="ABC transmembrane type-2" evidence="7">
    <location>
        <begin position="37"/>
        <end position="273"/>
    </location>
</feature>
<dbReference type="AlphaFoldDB" id="A0A1E7KDE5"/>
<feature type="transmembrane region" description="Helical" evidence="6">
    <location>
        <begin position="113"/>
        <end position="138"/>
    </location>
</feature>
<dbReference type="Pfam" id="PF01061">
    <property type="entry name" value="ABC2_membrane"/>
    <property type="match status" value="1"/>
</dbReference>
<keyword evidence="6" id="KW-1003">Cell membrane</keyword>
<feature type="transmembrane region" description="Helical" evidence="6">
    <location>
        <begin position="150"/>
        <end position="173"/>
    </location>
</feature>
<keyword evidence="2 6" id="KW-0812">Transmembrane</keyword>
<evidence type="ECO:0000313" key="8">
    <source>
        <dbReference type="EMBL" id="OEV01942.1"/>
    </source>
</evidence>
<evidence type="ECO:0000256" key="1">
    <source>
        <dbReference type="ARBA" id="ARBA00004141"/>
    </source>
</evidence>
<keyword evidence="3 6" id="KW-1133">Transmembrane helix</keyword>
<keyword evidence="5" id="KW-0046">Antibiotic resistance</keyword>
<dbReference type="PIRSF" id="PIRSF006648">
    <property type="entry name" value="DrrB"/>
    <property type="match status" value="1"/>
</dbReference>
<dbReference type="RefSeq" id="WP_019354786.1">
    <property type="nucleotide sequence ID" value="NZ_LJGV01000021.1"/>
</dbReference>
<comment type="caution">
    <text evidence="8">The sequence shown here is derived from an EMBL/GenBank/DDBJ whole genome shotgun (WGS) entry which is preliminary data.</text>
</comment>
<gene>
    <name evidence="8" type="ORF">AN217_01215</name>
</gene>
<proteinExistence type="inferred from homology"/>
<dbReference type="PANTHER" id="PTHR43229:SF2">
    <property type="entry name" value="NODULATION PROTEIN J"/>
    <property type="match status" value="1"/>
</dbReference>
<evidence type="ECO:0000256" key="5">
    <source>
        <dbReference type="ARBA" id="ARBA00023251"/>
    </source>
</evidence>
<dbReference type="PRINTS" id="PR00164">
    <property type="entry name" value="ABC2TRNSPORT"/>
</dbReference>
<dbReference type="GO" id="GO:0140359">
    <property type="term" value="F:ABC-type transporter activity"/>
    <property type="evidence" value="ECO:0007669"/>
    <property type="project" value="InterPro"/>
</dbReference>
<dbReference type="GO" id="GO:0043190">
    <property type="term" value="C:ATP-binding cassette (ABC) transporter complex"/>
    <property type="evidence" value="ECO:0007669"/>
    <property type="project" value="InterPro"/>
</dbReference>
<dbReference type="Proteomes" id="UP000175829">
    <property type="component" value="Unassembled WGS sequence"/>
</dbReference>
<dbReference type="InterPro" id="IPR051784">
    <property type="entry name" value="Nod_factor_ABC_transporter"/>
</dbReference>